<organism evidence="3 4">
    <name type="scientific">Sphagnum jensenii</name>
    <dbReference type="NCBI Taxonomy" id="128206"/>
    <lineage>
        <taxon>Eukaryota</taxon>
        <taxon>Viridiplantae</taxon>
        <taxon>Streptophyta</taxon>
        <taxon>Embryophyta</taxon>
        <taxon>Bryophyta</taxon>
        <taxon>Sphagnophytina</taxon>
        <taxon>Sphagnopsida</taxon>
        <taxon>Sphagnales</taxon>
        <taxon>Sphagnaceae</taxon>
        <taxon>Sphagnum</taxon>
    </lineage>
</organism>
<dbReference type="SUPFAM" id="SSF100934">
    <property type="entry name" value="Heat shock protein 70kD (HSP70), C-terminal subdomain"/>
    <property type="match status" value="1"/>
</dbReference>
<keyword evidence="1" id="KW-0547">Nucleotide-binding</keyword>
<dbReference type="EMBL" id="CAXAQS010000725">
    <property type="protein sequence ID" value="CAK9252895.1"/>
    <property type="molecule type" value="Genomic_DNA"/>
</dbReference>
<dbReference type="InterPro" id="IPR029048">
    <property type="entry name" value="HSP70_C_sf"/>
</dbReference>
<keyword evidence="2" id="KW-0067">ATP-binding</keyword>
<evidence type="ECO:0000313" key="4">
    <source>
        <dbReference type="Proteomes" id="UP001497444"/>
    </source>
</evidence>
<name>A0ABP0VHF5_9BRYO</name>
<accession>A0ABP0VHF5</accession>
<dbReference type="Pfam" id="PF00012">
    <property type="entry name" value="HSP70"/>
    <property type="match status" value="1"/>
</dbReference>
<gene>
    <name evidence="3" type="ORF">CSSPJE1EN1_LOCUS28273</name>
</gene>
<dbReference type="InterPro" id="IPR013126">
    <property type="entry name" value="Hsp_70_fam"/>
</dbReference>
<keyword evidence="4" id="KW-1185">Reference proteome</keyword>
<protein>
    <recommendedName>
        <fullName evidence="5">Heat shock protein 70</fullName>
    </recommendedName>
</protein>
<evidence type="ECO:0008006" key="5">
    <source>
        <dbReference type="Google" id="ProtNLM"/>
    </source>
</evidence>
<evidence type="ECO:0000256" key="1">
    <source>
        <dbReference type="ARBA" id="ARBA00022741"/>
    </source>
</evidence>
<dbReference type="Gene3D" id="1.20.1270.10">
    <property type="match status" value="1"/>
</dbReference>
<evidence type="ECO:0000256" key="2">
    <source>
        <dbReference type="ARBA" id="ARBA00022840"/>
    </source>
</evidence>
<proteinExistence type="predicted"/>
<reference evidence="3" key="1">
    <citation type="submission" date="2024-02" db="EMBL/GenBank/DDBJ databases">
        <authorList>
            <consortium name="ELIXIR-Norway"/>
            <consortium name="Elixir Norway"/>
        </authorList>
    </citation>
    <scope>NUCLEOTIDE SEQUENCE</scope>
</reference>
<comment type="caution">
    <text evidence="3">The sequence shown here is derived from an EMBL/GenBank/DDBJ whole genome shotgun (WGS) entry which is preliminary data.</text>
</comment>
<sequence length="75" mass="8750">MVQEAEEFAEEDRKVKERIDARNRLETYVYNMKNQIGDKDKLADKIDSDAKETIDTALNEVLGWLDDNQTAEKED</sequence>
<evidence type="ECO:0000313" key="3">
    <source>
        <dbReference type="EMBL" id="CAK9252895.1"/>
    </source>
</evidence>
<dbReference type="Proteomes" id="UP001497444">
    <property type="component" value="Unassembled WGS sequence"/>
</dbReference>